<dbReference type="EMBL" id="JAPEVA010000014">
    <property type="protein sequence ID" value="KAJ4408840.1"/>
    <property type="molecule type" value="Genomic_DNA"/>
</dbReference>
<protein>
    <recommendedName>
        <fullName evidence="4">HMG box domain-containing protein</fullName>
    </recommendedName>
</protein>
<comment type="caution">
    <text evidence="5">The sequence shown here is derived from an EMBL/GenBank/DDBJ whole genome shotgun (WGS) entry which is preliminary data.</text>
</comment>
<dbReference type="Gene3D" id="1.10.30.10">
    <property type="entry name" value="High mobility group box domain"/>
    <property type="match status" value="2"/>
</dbReference>
<accession>A0A9W9D9L0</accession>
<dbReference type="InterPro" id="IPR009071">
    <property type="entry name" value="HMG_box_dom"/>
</dbReference>
<dbReference type="AlphaFoldDB" id="A0A9W9D9L0"/>
<dbReference type="GO" id="GO:0003677">
    <property type="term" value="F:DNA binding"/>
    <property type="evidence" value="ECO:0007669"/>
    <property type="project" value="UniProtKB-UniRule"/>
</dbReference>
<proteinExistence type="predicted"/>
<dbReference type="SUPFAM" id="SSF47095">
    <property type="entry name" value="HMG-box"/>
    <property type="match status" value="2"/>
</dbReference>
<keyword evidence="2" id="KW-0539">Nucleus</keyword>
<feature type="region of interest" description="Disordered" evidence="3">
    <location>
        <begin position="287"/>
        <end position="308"/>
    </location>
</feature>
<dbReference type="CDD" id="cd00084">
    <property type="entry name" value="HMG-box_SF"/>
    <property type="match status" value="1"/>
</dbReference>
<feature type="region of interest" description="Disordered" evidence="3">
    <location>
        <begin position="83"/>
        <end position="118"/>
    </location>
</feature>
<evidence type="ECO:0000256" key="3">
    <source>
        <dbReference type="SAM" id="MobiDB-lite"/>
    </source>
</evidence>
<evidence type="ECO:0000313" key="6">
    <source>
        <dbReference type="Proteomes" id="UP001140510"/>
    </source>
</evidence>
<evidence type="ECO:0000313" key="5">
    <source>
        <dbReference type="EMBL" id="KAJ4408840.1"/>
    </source>
</evidence>
<evidence type="ECO:0000256" key="2">
    <source>
        <dbReference type="PROSITE-ProRule" id="PRU00267"/>
    </source>
</evidence>
<feature type="DNA-binding region" description="HMG box" evidence="2">
    <location>
        <begin position="244"/>
        <end position="308"/>
    </location>
</feature>
<evidence type="ECO:0000256" key="1">
    <source>
        <dbReference type="ARBA" id="ARBA00023125"/>
    </source>
</evidence>
<keyword evidence="6" id="KW-1185">Reference proteome</keyword>
<evidence type="ECO:0000259" key="4">
    <source>
        <dbReference type="PROSITE" id="PS50118"/>
    </source>
</evidence>
<dbReference type="InterPro" id="IPR036910">
    <property type="entry name" value="HMG_box_dom_sf"/>
</dbReference>
<dbReference type="OrthoDB" id="1919336at2759"/>
<dbReference type="InterPro" id="IPR050342">
    <property type="entry name" value="HMGB"/>
</dbReference>
<dbReference type="PANTHER" id="PTHR48112">
    <property type="entry name" value="HIGH MOBILITY GROUP PROTEIN DSP1"/>
    <property type="match status" value="1"/>
</dbReference>
<feature type="compositionally biased region" description="Basic residues" evidence="3">
    <location>
        <begin position="90"/>
        <end position="115"/>
    </location>
</feature>
<sequence>MLARGAVCRLAAEVPKQAAHDLPKLATLVRTARNGFSLPIRTLAHVSQLQTRSYATTKAAKDPAAPVKKAVKAKAAAGKKVTKTTTTKKVVAKKRKPKKAAKKAAPKKPVKKPKKVLTDEEKLKAQITQLRKTALKEPVTRHRLSAFQVYVAENAKGHKGSRPSFTEIVKAFKDITPAEREKFNHLAAERTEANIAEYDAWVKTHTVDEIRLANNARHLLRRKLASKIKGTPAHTKTIEDDRQAKRPISAWNFFFAERQASPDFQGIAVPERAKLISAEWKALSAGEKQRFQDQQEADQQRYTREKSV</sequence>
<dbReference type="PROSITE" id="PS50118">
    <property type="entry name" value="HMG_BOX_2"/>
    <property type="match status" value="1"/>
</dbReference>
<gene>
    <name evidence="5" type="ORF">N0V91_003096</name>
</gene>
<dbReference type="Pfam" id="PF09011">
    <property type="entry name" value="HMG_box_2"/>
    <property type="match status" value="1"/>
</dbReference>
<name>A0A9W9D9L0_9PLEO</name>
<dbReference type="PANTHER" id="PTHR48112:SF22">
    <property type="entry name" value="MITOCHONDRIAL TRANSCRIPTION FACTOR A, ISOFORM B"/>
    <property type="match status" value="1"/>
</dbReference>
<dbReference type="Proteomes" id="UP001140510">
    <property type="component" value="Unassembled WGS sequence"/>
</dbReference>
<feature type="domain" description="HMG box" evidence="4">
    <location>
        <begin position="244"/>
        <end position="308"/>
    </location>
</feature>
<reference evidence="5" key="1">
    <citation type="submission" date="2022-10" db="EMBL/GenBank/DDBJ databases">
        <title>Tapping the CABI collections for fungal endophytes: first genome assemblies for Collariella, Neodidymelliopsis, Ascochyta clinopodiicola, Didymella pomorum, Didymosphaeria variabile, Neocosmospora piperis and Neocucurbitaria cava.</title>
        <authorList>
            <person name="Hill R."/>
        </authorList>
    </citation>
    <scope>NUCLEOTIDE SEQUENCE</scope>
    <source>
        <strain evidence="5">IMI 355091</strain>
    </source>
</reference>
<dbReference type="GO" id="GO:0005634">
    <property type="term" value="C:nucleus"/>
    <property type="evidence" value="ECO:0007669"/>
    <property type="project" value="UniProtKB-UniRule"/>
</dbReference>
<dbReference type="SMART" id="SM00398">
    <property type="entry name" value="HMG"/>
    <property type="match status" value="2"/>
</dbReference>
<organism evidence="5 6">
    <name type="scientific">Didymella pomorum</name>
    <dbReference type="NCBI Taxonomy" id="749634"/>
    <lineage>
        <taxon>Eukaryota</taxon>
        <taxon>Fungi</taxon>
        <taxon>Dikarya</taxon>
        <taxon>Ascomycota</taxon>
        <taxon>Pezizomycotina</taxon>
        <taxon>Dothideomycetes</taxon>
        <taxon>Pleosporomycetidae</taxon>
        <taxon>Pleosporales</taxon>
        <taxon>Pleosporineae</taxon>
        <taxon>Didymellaceae</taxon>
        <taxon>Didymella</taxon>
    </lineage>
</organism>
<keyword evidence="1 2" id="KW-0238">DNA-binding</keyword>